<evidence type="ECO:0000313" key="3">
    <source>
        <dbReference type="Proteomes" id="UP001154078"/>
    </source>
</evidence>
<name>A0A9P0FBU4_BRAAE</name>
<accession>A0A9P0FBU4</accession>
<organism evidence="2 3">
    <name type="scientific">Brassicogethes aeneus</name>
    <name type="common">Rape pollen beetle</name>
    <name type="synonym">Meligethes aeneus</name>
    <dbReference type="NCBI Taxonomy" id="1431903"/>
    <lineage>
        <taxon>Eukaryota</taxon>
        <taxon>Metazoa</taxon>
        <taxon>Ecdysozoa</taxon>
        <taxon>Arthropoda</taxon>
        <taxon>Hexapoda</taxon>
        <taxon>Insecta</taxon>
        <taxon>Pterygota</taxon>
        <taxon>Neoptera</taxon>
        <taxon>Endopterygota</taxon>
        <taxon>Coleoptera</taxon>
        <taxon>Polyphaga</taxon>
        <taxon>Cucujiformia</taxon>
        <taxon>Nitidulidae</taxon>
        <taxon>Meligethinae</taxon>
        <taxon>Brassicogethes</taxon>
    </lineage>
</organism>
<dbReference type="Proteomes" id="UP001154078">
    <property type="component" value="Chromosome 1"/>
</dbReference>
<evidence type="ECO:0000256" key="1">
    <source>
        <dbReference type="SAM" id="SignalP"/>
    </source>
</evidence>
<keyword evidence="3" id="KW-1185">Reference proteome</keyword>
<evidence type="ECO:0000313" key="2">
    <source>
        <dbReference type="EMBL" id="CAH0547461.1"/>
    </source>
</evidence>
<feature type="signal peptide" evidence="1">
    <location>
        <begin position="1"/>
        <end position="16"/>
    </location>
</feature>
<sequence>MFKFIFICAIVAVAAAKPSHLAYGGHLVYAAPVVEKIVQPIVEKYVEPIVERTVVQPKPIIEKIVIQPASESHVYRKDIIGKAVVSFHSAPVVASAPIVRAASIVHSAPLLHSSLYSPSLAGYGYGYGYNTPLTYSTGW</sequence>
<reference evidence="2" key="1">
    <citation type="submission" date="2021-12" db="EMBL/GenBank/DDBJ databases">
        <authorList>
            <person name="King R."/>
        </authorList>
    </citation>
    <scope>NUCLEOTIDE SEQUENCE</scope>
</reference>
<proteinExistence type="predicted"/>
<protein>
    <submittedName>
        <fullName evidence="2">Uncharacterized protein</fullName>
    </submittedName>
</protein>
<feature type="chain" id="PRO_5040195437" evidence="1">
    <location>
        <begin position="17"/>
        <end position="139"/>
    </location>
</feature>
<dbReference type="EMBL" id="OV121132">
    <property type="protein sequence ID" value="CAH0547461.1"/>
    <property type="molecule type" value="Genomic_DNA"/>
</dbReference>
<gene>
    <name evidence="2" type="ORF">MELIAE_LOCUS1447</name>
</gene>
<keyword evidence="1" id="KW-0732">Signal</keyword>
<dbReference type="AlphaFoldDB" id="A0A9P0FBU4"/>